<evidence type="ECO:0000313" key="4">
    <source>
        <dbReference type="EMBL" id="KXU34046.1"/>
    </source>
</evidence>
<dbReference type="PANTHER" id="PTHR13932">
    <property type="entry name" value="COPROPORPHYRINIGEN III OXIDASE"/>
    <property type="match status" value="1"/>
</dbReference>
<dbReference type="GO" id="GO:0004109">
    <property type="term" value="F:coproporphyrinogen oxidase activity"/>
    <property type="evidence" value="ECO:0007669"/>
    <property type="project" value="InterPro"/>
</dbReference>
<dbReference type="InterPro" id="IPR006638">
    <property type="entry name" value="Elp3/MiaA/NifB-like_rSAM"/>
</dbReference>
<dbReference type="SMART" id="SM00729">
    <property type="entry name" value="Elp3"/>
    <property type="match status" value="1"/>
</dbReference>
<keyword evidence="2" id="KW-0949">S-adenosyl-L-methionine</keyword>
<sequence length="392" mass="42927">MAAPNRAAPLGLYVHVPFCASTCDFCAFYQVRPTASDIADYFAACEAEAALVKWSRPVTTVFWGGGTPGLLSPDALRRLGEFTLRCCSETECGSGPTEWTVEMAPASVTEARLAALREIGVTRISMGVQSFQAALLAALGRQHSREQIYRAYERIRAAGFSSVNLDLMFALPGQTAAEWEADIAEALALAPDHLSTYCLTFEEDTALWLKLSQGRVKLDPEHEAQLYEQTWARLAAAGYGQYEVANFARPGHACRHNLNTWAMSEWVGLGPAAASQHGGWRGGNVADLRGWAERVQRGERMTEERKEMTPAALAEDAFIFGLRMNAGVSLEEWRTRAPDAPWAAVEALAERLVADELALWSDDRLCLSTRGRLLADAVGLEMMEAFQDASQS</sequence>
<dbReference type="InterPro" id="IPR007197">
    <property type="entry name" value="rSAM"/>
</dbReference>
<dbReference type="SFLD" id="SFLDG01065">
    <property type="entry name" value="anaerobic_coproporphyrinogen-I"/>
    <property type="match status" value="1"/>
</dbReference>
<keyword evidence="5" id="KW-1185">Reference proteome</keyword>
<dbReference type="GO" id="GO:0005737">
    <property type="term" value="C:cytoplasm"/>
    <property type="evidence" value="ECO:0007669"/>
    <property type="project" value="UniProtKB-SubCell"/>
</dbReference>
<dbReference type="RefSeq" id="WP_068713360.1">
    <property type="nucleotide sequence ID" value="NZ_LSZP01000062.1"/>
</dbReference>
<proteinExistence type="inferred from homology"/>
<dbReference type="InterPro" id="IPR010723">
    <property type="entry name" value="HemN_C"/>
</dbReference>
<gene>
    <name evidence="4" type="ORF">AXK12_08250</name>
</gene>
<reference evidence="4 5" key="1">
    <citation type="submission" date="2016-02" db="EMBL/GenBank/DDBJ databases">
        <authorList>
            <person name="Wen L."/>
            <person name="He K."/>
            <person name="Yang H."/>
        </authorList>
    </citation>
    <scope>NUCLEOTIDE SEQUENCE [LARGE SCALE GENOMIC DNA]</scope>
    <source>
        <strain evidence="4 5">CV41</strain>
    </source>
</reference>
<keyword evidence="2" id="KW-0408">Iron</keyword>
<keyword evidence="2" id="KW-0963">Cytoplasm</keyword>
<dbReference type="GO" id="GO:0046872">
    <property type="term" value="F:metal ion binding"/>
    <property type="evidence" value="ECO:0007669"/>
    <property type="project" value="UniProtKB-UniRule"/>
</dbReference>
<dbReference type="Proteomes" id="UP000071392">
    <property type="component" value="Unassembled WGS sequence"/>
</dbReference>
<dbReference type="OrthoDB" id="9808022at2"/>
<dbReference type="SFLD" id="SFLDS00029">
    <property type="entry name" value="Radical_SAM"/>
    <property type="match status" value="1"/>
</dbReference>
<feature type="domain" description="Radical SAM core" evidence="3">
    <location>
        <begin position="4"/>
        <end position="237"/>
    </location>
</feature>
<keyword evidence="2" id="KW-0479">Metal-binding</keyword>
<comment type="function">
    <text evidence="2">Probably acts as a heme chaperone, transferring heme to an unknown acceptor. Binds one molecule of heme per monomer, possibly covalently. Binds 1 [4Fe-4S] cluster. The cluster is coordinated with 3 cysteines and an exchangeable S-adenosyl-L-methionine.</text>
</comment>
<dbReference type="NCBIfam" id="TIGR00539">
    <property type="entry name" value="hemN_rel"/>
    <property type="match status" value="1"/>
</dbReference>
<comment type="subcellular location">
    <subcellularLocation>
        <location evidence="2">Cytoplasm</location>
    </subcellularLocation>
</comment>
<dbReference type="SFLD" id="SFLDF00562">
    <property type="entry name" value="HemN-like__clustered_with_heat"/>
    <property type="match status" value="1"/>
</dbReference>
<dbReference type="Pfam" id="PF04055">
    <property type="entry name" value="Radical_SAM"/>
    <property type="match status" value="1"/>
</dbReference>
<evidence type="ECO:0000256" key="2">
    <source>
        <dbReference type="RuleBase" id="RU364116"/>
    </source>
</evidence>
<comment type="caution">
    <text evidence="4">The sequence shown here is derived from an EMBL/GenBank/DDBJ whole genome shotgun (WGS) entry which is preliminary data.</text>
</comment>
<dbReference type="EMBL" id="LSZP01000062">
    <property type="protein sequence ID" value="KXU34046.1"/>
    <property type="molecule type" value="Genomic_DNA"/>
</dbReference>
<dbReference type="GO" id="GO:0006779">
    <property type="term" value="P:porphyrin-containing compound biosynthetic process"/>
    <property type="evidence" value="ECO:0007669"/>
    <property type="project" value="InterPro"/>
</dbReference>
<dbReference type="Pfam" id="PF06969">
    <property type="entry name" value="HemN_C"/>
    <property type="match status" value="1"/>
</dbReference>
<dbReference type="PANTHER" id="PTHR13932:SF5">
    <property type="entry name" value="RADICAL S-ADENOSYL METHIONINE DOMAIN-CONTAINING PROTEIN 1, MITOCHONDRIAL"/>
    <property type="match status" value="1"/>
</dbReference>
<keyword evidence="2" id="KW-0004">4Fe-4S</keyword>
<name>A0A139SHM7_9BACT</name>
<dbReference type="InterPro" id="IPR004559">
    <property type="entry name" value="HemW-like"/>
</dbReference>
<dbReference type="SUPFAM" id="SSF102114">
    <property type="entry name" value="Radical SAM enzymes"/>
    <property type="match status" value="1"/>
</dbReference>
<evidence type="ECO:0000259" key="3">
    <source>
        <dbReference type="PROSITE" id="PS51918"/>
    </source>
</evidence>
<evidence type="ECO:0000256" key="1">
    <source>
        <dbReference type="ARBA" id="ARBA00006100"/>
    </source>
</evidence>
<keyword evidence="2" id="KW-0143">Chaperone</keyword>
<dbReference type="InterPro" id="IPR058240">
    <property type="entry name" value="rSAM_sf"/>
</dbReference>
<dbReference type="Gene3D" id="3.30.750.200">
    <property type="match status" value="1"/>
</dbReference>
<dbReference type="STRING" id="1548208.AXK12_08250"/>
<dbReference type="AlphaFoldDB" id="A0A139SHM7"/>
<comment type="similarity">
    <text evidence="1">Belongs to the anaerobic coproporphyrinogen-III oxidase family. HemW subfamily.</text>
</comment>
<dbReference type="PROSITE" id="PS51918">
    <property type="entry name" value="RADICAL_SAM"/>
    <property type="match status" value="1"/>
</dbReference>
<dbReference type="InterPro" id="IPR034505">
    <property type="entry name" value="Coproporphyrinogen-III_oxidase"/>
</dbReference>
<protein>
    <recommendedName>
        <fullName evidence="2">Heme chaperone HemW</fullName>
    </recommendedName>
</protein>
<dbReference type="GO" id="GO:0051539">
    <property type="term" value="F:4 iron, 4 sulfur cluster binding"/>
    <property type="evidence" value="ECO:0007669"/>
    <property type="project" value="UniProtKB-UniRule"/>
</dbReference>
<organism evidence="4 5">
    <name type="scientific">Cephaloticoccus capnophilus</name>
    <dbReference type="NCBI Taxonomy" id="1548208"/>
    <lineage>
        <taxon>Bacteria</taxon>
        <taxon>Pseudomonadati</taxon>
        <taxon>Verrucomicrobiota</taxon>
        <taxon>Opitutia</taxon>
        <taxon>Opitutales</taxon>
        <taxon>Opitutaceae</taxon>
        <taxon>Cephaloticoccus</taxon>
    </lineage>
</organism>
<keyword evidence="2" id="KW-0349">Heme</keyword>
<evidence type="ECO:0000313" key="5">
    <source>
        <dbReference type="Proteomes" id="UP000071392"/>
    </source>
</evidence>
<accession>A0A139SHM7</accession>
<keyword evidence="2" id="KW-0411">Iron-sulfur</keyword>